<protein>
    <submittedName>
        <fullName evidence="2">Uncharacterized protein</fullName>
    </submittedName>
</protein>
<feature type="region of interest" description="Disordered" evidence="1">
    <location>
        <begin position="1"/>
        <end position="22"/>
    </location>
</feature>
<dbReference type="Proteomes" id="UP000242814">
    <property type="component" value="Unassembled WGS sequence"/>
</dbReference>
<dbReference type="EMBL" id="LZYO01000122">
    <property type="protein sequence ID" value="ODH30757.1"/>
    <property type="molecule type" value="Genomic_DNA"/>
</dbReference>
<feature type="region of interest" description="Disordered" evidence="1">
    <location>
        <begin position="407"/>
        <end position="436"/>
    </location>
</feature>
<feature type="region of interest" description="Disordered" evidence="1">
    <location>
        <begin position="176"/>
        <end position="293"/>
    </location>
</feature>
<evidence type="ECO:0000313" key="3">
    <source>
        <dbReference type="Proteomes" id="UP000242814"/>
    </source>
</evidence>
<evidence type="ECO:0000256" key="1">
    <source>
        <dbReference type="SAM" id="MobiDB-lite"/>
    </source>
</evidence>
<gene>
    <name evidence="2" type="ORF">ACO22_03533</name>
</gene>
<name>A0A1D2JFX2_PARBR</name>
<accession>A0A1D2JFX2</accession>
<dbReference type="VEuPathDB" id="FungiDB:PADG_01435"/>
<feature type="compositionally biased region" description="Basic and acidic residues" evidence="1">
    <location>
        <begin position="191"/>
        <end position="212"/>
    </location>
</feature>
<dbReference type="VEuPathDB" id="FungiDB:PABG_02920"/>
<organism evidence="2 3">
    <name type="scientific">Paracoccidioides brasiliensis</name>
    <dbReference type="NCBI Taxonomy" id="121759"/>
    <lineage>
        <taxon>Eukaryota</taxon>
        <taxon>Fungi</taxon>
        <taxon>Dikarya</taxon>
        <taxon>Ascomycota</taxon>
        <taxon>Pezizomycotina</taxon>
        <taxon>Eurotiomycetes</taxon>
        <taxon>Eurotiomycetidae</taxon>
        <taxon>Onygenales</taxon>
        <taxon>Ajellomycetaceae</taxon>
        <taxon>Paracoccidioides</taxon>
    </lineage>
</organism>
<feature type="compositionally biased region" description="Polar residues" evidence="1">
    <location>
        <begin position="238"/>
        <end position="247"/>
    </location>
</feature>
<proteinExistence type="predicted"/>
<evidence type="ECO:0000313" key="2">
    <source>
        <dbReference type="EMBL" id="ODH30757.1"/>
    </source>
</evidence>
<comment type="caution">
    <text evidence="2">The sequence shown here is derived from an EMBL/GenBank/DDBJ whole genome shotgun (WGS) entry which is preliminary data.</text>
</comment>
<reference evidence="2 3" key="1">
    <citation type="submission" date="2016-06" db="EMBL/GenBank/DDBJ databases">
        <authorList>
            <person name="Kjaerup R.B."/>
            <person name="Dalgaard T.S."/>
            <person name="Juul-Madsen H.R."/>
        </authorList>
    </citation>
    <scope>NUCLEOTIDE SEQUENCE [LARGE SCALE GENOMIC DNA]</scope>
    <source>
        <strain evidence="2 3">Pb300</strain>
    </source>
</reference>
<dbReference type="AlphaFoldDB" id="A0A1D2JFX2"/>
<feature type="compositionally biased region" description="Acidic residues" evidence="1">
    <location>
        <begin position="177"/>
        <end position="186"/>
    </location>
</feature>
<sequence>MFSPNSSSACSNPTSRSRAHASNFTLPLPAELALPTGFRRNMSSLGSTCECGHQACYHAPGNRVSSFLVQQPVSPPVLPTKMALLERICRLEEQHRHDRRLWEEELKEERRARREDTRVLREAMHSFYKFMEGEVPRKFAAVDDKTDSLLDHVSRLEERITIVDDSTMALENRVSDLEIDEDEDGDNSCSDESHSGEMETEESNEHGQRGDENPNPVRAMRKSSERDPVPIKKGTTCPKLNSTSQFENGCPYRTSMAPPAGVEFHPASLSIPTSSKSPRKADIRPSSPTAISTSPLDLVETYSAATGAHTYVHKLTSSPPRDFVSPLPPKPETPTCKPMFHGTVHSEMVPLVKSPISQSSSAKHNEDFSASESQQQCCVVYPADTNQFSGPYCELPNSVLMKRKFEAGGRQQTEMERGLARRDRPKFIPIPPPLSL</sequence>
<feature type="compositionally biased region" description="Basic and acidic residues" evidence="1">
    <location>
        <begin position="407"/>
        <end position="426"/>
    </location>
</feature>